<dbReference type="HOGENOM" id="CLU_000960_22_1_1"/>
<evidence type="ECO:0000256" key="1">
    <source>
        <dbReference type="ARBA" id="ARBA00004141"/>
    </source>
</evidence>
<comment type="subcellular location">
    <subcellularLocation>
        <location evidence="1">Membrane</location>
        <topology evidence="1">Multi-pass membrane protein</topology>
    </subcellularLocation>
</comment>
<organism evidence="9 10">
    <name type="scientific">Pestalotiopsis fici (strain W106-1 / CGMCC3.15140)</name>
    <dbReference type="NCBI Taxonomy" id="1229662"/>
    <lineage>
        <taxon>Eukaryota</taxon>
        <taxon>Fungi</taxon>
        <taxon>Dikarya</taxon>
        <taxon>Ascomycota</taxon>
        <taxon>Pezizomycotina</taxon>
        <taxon>Sordariomycetes</taxon>
        <taxon>Xylariomycetidae</taxon>
        <taxon>Amphisphaeriales</taxon>
        <taxon>Sporocadaceae</taxon>
        <taxon>Pestalotiopsis</taxon>
    </lineage>
</organism>
<dbReference type="CDD" id="cd17502">
    <property type="entry name" value="MFS_Azr1_MDR_like"/>
    <property type="match status" value="1"/>
</dbReference>
<feature type="region of interest" description="Disordered" evidence="6">
    <location>
        <begin position="1"/>
        <end position="34"/>
    </location>
</feature>
<feature type="transmembrane region" description="Helical" evidence="7">
    <location>
        <begin position="188"/>
        <end position="208"/>
    </location>
</feature>
<keyword evidence="2" id="KW-0813">Transport</keyword>
<dbReference type="RefSeq" id="XP_007841498.1">
    <property type="nucleotide sequence ID" value="XM_007843307.1"/>
</dbReference>
<evidence type="ECO:0000256" key="3">
    <source>
        <dbReference type="ARBA" id="ARBA00022692"/>
    </source>
</evidence>
<sequence>MMEKSESTRANSPNGEVRVVNVRASSGSDTEVHDNLAKQEEKMSQNGTTTPPAAEVVYPHGMQLFLIMASVMLNLFLAALDQTIVATAIPSITNEFHGLEKVSWYGSAYFMTFAGTLASWGKAYRYFPVKWGYLLALFIFELGSLICAVAPNANALVAGRAIAGVGCSGLGSGAFLAVALAAEPRRRAMLMGILVSNYGIAAVCGPLIGGAFTANVSWRWCFYINLPIGAVSALTTLFSFRLPIEPVKAPLREKLSQLDFGGTIILMGAVISFILALQYGGQTMPWRSSTVIGLLVGFVVISIAFFVWEIWRGERAMIVLRLLRRRVVWVSGTFQFFFAATYFISLYYLPVFFQSIEGVSPSESGVRNLPLVLTLGVASIASGLVMSKFGHTMPVMVVGGSLATIACGLFYLLDGNSPSGYWIGFQIIGGAAWGSTWQCGVATVQSASDMADLPLVTSLVLLFQSLGGTLGLSAAQCAFDNKLIETLAQTVPGIEASVVLATGVTDIRASFAPDEVTGILLAYLAGLRVVWAMCISFGGCAVLLCFLGPWKRLHQGGAPQKSAESGDEKTSDV</sequence>
<dbReference type="PROSITE" id="PS50850">
    <property type="entry name" value="MFS"/>
    <property type="match status" value="1"/>
</dbReference>
<dbReference type="OrthoDB" id="10021397at2759"/>
<reference evidence="10" key="1">
    <citation type="journal article" date="2015" name="BMC Genomics">
        <title>Genomic and transcriptomic analysis of the endophytic fungus Pestalotiopsis fici reveals its lifestyle and high potential for synthesis of natural products.</title>
        <authorList>
            <person name="Wang X."/>
            <person name="Zhang X."/>
            <person name="Liu L."/>
            <person name="Xiang M."/>
            <person name="Wang W."/>
            <person name="Sun X."/>
            <person name="Che Y."/>
            <person name="Guo L."/>
            <person name="Liu G."/>
            <person name="Guo L."/>
            <person name="Wang C."/>
            <person name="Yin W.B."/>
            <person name="Stadler M."/>
            <person name="Zhang X."/>
            <person name="Liu X."/>
        </authorList>
    </citation>
    <scope>NUCLEOTIDE SEQUENCE [LARGE SCALE GENOMIC DNA]</scope>
    <source>
        <strain evidence="10">W106-1 / CGMCC3.15140</strain>
    </source>
</reference>
<feature type="transmembrane region" description="Helical" evidence="7">
    <location>
        <begin position="102"/>
        <end position="120"/>
    </location>
</feature>
<dbReference type="InParanoid" id="W3WIN9"/>
<dbReference type="AlphaFoldDB" id="W3WIN9"/>
<dbReference type="FunCoup" id="W3WIN9">
    <property type="interactions" value="78"/>
</dbReference>
<dbReference type="SUPFAM" id="SSF103473">
    <property type="entry name" value="MFS general substrate transporter"/>
    <property type="match status" value="2"/>
</dbReference>
<feature type="transmembrane region" description="Helical" evidence="7">
    <location>
        <begin position="369"/>
        <end position="386"/>
    </location>
</feature>
<dbReference type="OMA" id="MFGGTVF"/>
<keyword evidence="5 7" id="KW-0472">Membrane</keyword>
<evidence type="ECO:0000259" key="8">
    <source>
        <dbReference type="PROSITE" id="PS50850"/>
    </source>
</evidence>
<dbReference type="KEGG" id="pfy:PFICI_14726"/>
<name>W3WIN9_PESFW</name>
<feature type="transmembrane region" description="Helical" evidence="7">
    <location>
        <begin position="520"/>
        <end position="547"/>
    </location>
</feature>
<dbReference type="Pfam" id="PF07690">
    <property type="entry name" value="MFS_1"/>
    <property type="match status" value="1"/>
</dbReference>
<feature type="transmembrane region" description="Helical" evidence="7">
    <location>
        <begin position="291"/>
        <end position="311"/>
    </location>
</feature>
<gene>
    <name evidence="9" type="ORF">PFICI_14726</name>
</gene>
<feature type="transmembrane region" description="Helical" evidence="7">
    <location>
        <begin position="393"/>
        <end position="413"/>
    </location>
</feature>
<feature type="transmembrane region" description="Helical" evidence="7">
    <location>
        <begin position="132"/>
        <end position="151"/>
    </location>
</feature>
<dbReference type="EMBL" id="KI912121">
    <property type="protein sequence ID" value="ETS73780.1"/>
    <property type="molecule type" value="Genomic_DNA"/>
</dbReference>
<feature type="domain" description="Major facilitator superfamily (MFS) profile" evidence="8">
    <location>
        <begin position="67"/>
        <end position="573"/>
    </location>
</feature>
<evidence type="ECO:0000256" key="7">
    <source>
        <dbReference type="SAM" id="Phobius"/>
    </source>
</evidence>
<dbReference type="GeneID" id="19279739"/>
<dbReference type="Gene3D" id="1.20.1720.10">
    <property type="entry name" value="Multidrug resistance protein D"/>
    <property type="match status" value="1"/>
</dbReference>
<feature type="transmembrane region" description="Helical" evidence="7">
    <location>
        <begin position="419"/>
        <end position="441"/>
    </location>
</feature>
<dbReference type="PANTHER" id="PTHR23501">
    <property type="entry name" value="MAJOR FACILITATOR SUPERFAMILY"/>
    <property type="match status" value="1"/>
</dbReference>
<accession>W3WIN9</accession>
<dbReference type="InterPro" id="IPR020846">
    <property type="entry name" value="MFS_dom"/>
</dbReference>
<dbReference type="PANTHER" id="PTHR23501:SF177">
    <property type="entry name" value="MAJOR FACILITATOR SUPERFAMILY (MFS) PROFILE DOMAIN-CONTAINING PROTEIN-RELATED"/>
    <property type="match status" value="1"/>
</dbReference>
<feature type="transmembrane region" description="Helical" evidence="7">
    <location>
        <begin position="64"/>
        <end position="90"/>
    </location>
</feature>
<dbReference type="Proteomes" id="UP000030651">
    <property type="component" value="Unassembled WGS sequence"/>
</dbReference>
<keyword evidence="3 7" id="KW-0812">Transmembrane</keyword>
<dbReference type="InterPro" id="IPR011701">
    <property type="entry name" value="MFS"/>
</dbReference>
<evidence type="ECO:0000313" key="10">
    <source>
        <dbReference type="Proteomes" id="UP000030651"/>
    </source>
</evidence>
<feature type="transmembrane region" description="Helical" evidence="7">
    <location>
        <begin position="260"/>
        <end position="279"/>
    </location>
</feature>
<keyword evidence="10" id="KW-1185">Reference proteome</keyword>
<proteinExistence type="predicted"/>
<dbReference type="GO" id="GO:0022857">
    <property type="term" value="F:transmembrane transporter activity"/>
    <property type="evidence" value="ECO:0007669"/>
    <property type="project" value="InterPro"/>
</dbReference>
<evidence type="ECO:0000256" key="2">
    <source>
        <dbReference type="ARBA" id="ARBA00022448"/>
    </source>
</evidence>
<feature type="transmembrane region" description="Helical" evidence="7">
    <location>
        <begin position="157"/>
        <end position="181"/>
    </location>
</feature>
<dbReference type="GO" id="GO:0005886">
    <property type="term" value="C:plasma membrane"/>
    <property type="evidence" value="ECO:0007669"/>
    <property type="project" value="TreeGrafter"/>
</dbReference>
<dbReference type="eggNOG" id="KOG0254">
    <property type="taxonomic scope" value="Eukaryota"/>
</dbReference>
<feature type="transmembrane region" description="Helical" evidence="7">
    <location>
        <begin position="327"/>
        <end position="349"/>
    </location>
</feature>
<evidence type="ECO:0000313" key="9">
    <source>
        <dbReference type="EMBL" id="ETS73780.1"/>
    </source>
</evidence>
<dbReference type="FunFam" id="1.20.1720.10:FF:000012">
    <property type="entry name" value="MFS toxin efflux pump (AflT)"/>
    <property type="match status" value="1"/>
</dbReference>
<dbReference type="Gene3D" id="1.20.1250.20">
    <property type="entry name" value="MFS general substrate transporter like domains"/>
    <property type="match status" value="1"/>
</dbReference>
<evidence type="ECO:0000256" key="4">
    <source>
        <dbReference type="ARBA" id="ARBA00022989"/>
    </source>
</evidence>
<evidence type="ECO:0000256" key="6">
    <source>
        <dbReference type="SAM" id="MobiDB-lite"/>
    </source>
</evidence>
<dbReference type="InterPro" id="IPR036259">
    <property type="entry name" value="MFS_trans_sf"/>
</dbReference>
<protein>
    <recommendedName>
        <fullName evidence="8">Major facilitator superfamily (MFS) profile domain-containing protein</fullName>
    </recommendedName>
</protein>
<feature type="transmembrane region" description="Helical" evidence="7">
    <location>
        <begin position="220"/>
        <end position="240"/>
    </location>
</feature>
<evidence type="ECO:0000256" key="5">
    <source>
        <dbReference type="ARBA" id="ARBA00023136"/>
    </source>
</evidence>
<keyword evidence="4 7" id="KW-1133">Transmembrane helix</keyword>
<feature type="transmembrane region" description="Helical" evidence="7">
    <location>
        <begin position="453"/>
        <end position="475"/>
    </location>
</feature>